<dbReference type="Proteomes" id="UP000298327">
    <property type="component" value="Unassembled WGS sequence"/>
</dbReference>
<protein>
    <recommendedName>
        <fullName evidence="9">Zn(2)-C6 fungal-type domain-containing protein</fullName>
    </recommendedName>
</protein>
<dbReference type="STRING" id="205917.A0A4Y9ZCN8"/>
<feature type="compositionally biased region" description="Polar residues" evidence="7">
    <location>
        <begin position="587"/>
        <end position="601"/>
    </location>
</feature>
<sequence length="953" mass="105318">MSTQHGYESPPPGYPLEPLDAGQTQSLHEMHLATIAEKKRLWWRNAFINGLFIASWFVFAILLSIYNKWMFSPEHFGFPFPLFVTTLHMFVQFLLAAVLRYGFPRKFRPEHDPTIGDYGRKAAPTAMATGLDIGLSNLSLRTITLSFYTMVKSSSLIFVLLFAFIFRLETFSVRLIGVILLIVCGVVLMVATETHFVLSGLLLVLSGSALSGLRWSLTQLLLRNKKMGLDNPAATLFWLSPVMGLTLAVISAVIDRWSTLPGSRFFDSFETTIKTSMLLFLPGVLAFSMVLSEYYIILRAGVVPMSIAGIAKEVTTITVSSWFFGDELTPLNITGVAITTCGIVLFTYHKYRKSVDSTVPLDAHGNPIEPEQDLTLDEEYQLVPDSESMPLVLAERAEHAGTDDRRSFDDAHRPTFTVEDAEEGRPGSEDADLFEAWGWDYGANSEARYPSGGPVWTSHRISPGKLVSGPATGIWERPPSDLAVTFASRMDNLRFVLESPQLNQTHKKRPRLVTSCDNCRLKKIKCVQTKSHRCEACEAANVSCEFRDRERYFAERSRIVTGASAGSSAGHSRRSSTPGVGKAESMYGSSPEPQTRSSSEWYASGVPSPSLETVHQSRYMSGSPAPYSSSQSASDMWMSPGVQQRSAYLSSPLANVSGVDSALPSGLPQDASGYQRSSILQRDSHSVALFDPRQPEFPHPTLMTHLIQVFFERFDRNFPFLRSDDVSKRHYSGSLSPALANSIAALGARYSQHPEIVGRGTSIVVDNYSNNAKQLLSLSSSSHYPYIEILHAVILIAWSEYKNARTAGFYEYSQMAMKMAISLGLGNDTASQNASEREQYTYQATWAVVSQLQQLSSISVSLSLWIVHSSQYTQFTDVAKLQYSGLSIITGLFNTPLVITPGDTRAADDRAPSASLRHDALLRIDIDLFPMEALLCTGDYTGSPHESCGRARA</sequence>
<dbReference type="AlphaFoldDB" id="A0A4Y9ZCN8"/>
<evidence type="ECO:0000256" key="4">
    <source>
        <dbReference type="ARBA" id="ARBA00022989"/>
    </source>
</evidence>
<dbReference type="SMART" id="SM00066">
    <property type="entry name" value="GAL4"/>
    <property type="match status" value="1"/>
</dbReference>
<dbReference type="Pfam" id="PF04082">
    <property type="entry name" value="Fungal_trans"/>
    <property type="match status" value="1"/>
</dbReference>
<feature type="transmembrane region" description="Helical" evidence="8">
    <location>
        <begin position="275"/>
        <end position="297"/>
    </location>
</feature>
<dbReference type="CDD" id="cd12148">
    <property type="entry name" value="fungal_TF_MHR"/>
    <property type="match status" value="1"/>
</dbReference>
<feature type="region of interest" description="Disordered" evidence="7">
    <location>
        <begin position="563"/>
        <end position="609"/>
    </location>
</feature>
<feature type="compositionally biased region" description="Low complexity" evidence="7">
    <location>
        <begin position="621"/>
        <end position="636"/>
    </location>
</feature>
<feature type="transmembrane region" description="Helical" evidence="8">
    <location>
        <begin position="145"/>
        <end position="165"/>
    </location>
</feature>
<accession>A0A4Y9ZCN8</accession>
<evidence type="ECO:0000313" key="11">
    <source>
        <dbReference type="Proteomes" id="UP000298327"/>
    </source>
</evidence>
<evidence type="ECO:0000256" key="3">
    <source>
        <dbReference type="ARBA" id="ARBA00022723"/>
    </source>
</evidence>
<keyword evidence="3" id="KW-0479">Metal-binding</keyword>
<reference evidence="10 11" key="1">
    <citation type="submission" date="2019-02" db="EMBL/GenBank/DDBJ databases">
        <title>Genome sequencing of the rare red list fungi Dentipellis fragilis.</title>
        <authorList>
            <person name="Buettner E."/>
            <person name="Kellner H."/>
        </authorList>
    </citation>
    <scope>NUCLEOTIDE SEQUENCE [LARGE SCALE GENOMIC DNA]</scope>
    <source>
        <strain evidence="10 11">DSM 105465</strain>
    </source>
</reference>
<evidence type="ECO:0000256" key="6">
    <source>
        <dbReference type="ARBA" id="ARBA00023242"/>
    </source>
</evidence>
<comment type="caution">
    <text evidence="10">The sequence shown here is derived from an EMBL/GenBank/DDBJ whole genome shotgun (WGS) entry which is preliminary data.</text>
</comment>
<comment type="subcellular location">
    <subcellularLocation>
        <location evidence="1">Membrane</location>
        <topology evidence="1">Multi-pass membrane protein</topology>
    </subcellularLocation>
</comment>
<dbReference type="GO" id="GO:0008270">
    <property type="term" value="F:zinc ion binding"/>
    <property type="evidence" value="ECO:0007669"/>
    <property type="project" value="InterPro"/>
</dbReference>
<evidence type="ECO:0000313" key="10">
    <source>
        <dbReference type="EMBL" id="TFY71603.1"/>
    </source>
</evidence>
<dbReference type="Gene3D" id="4.10.240.10">
    <property type="entry name" value="Zn(2)-C6 fungal-type DNA-binding domain"/>
    <property type="match status" value="1"/>
</dbReference>
<evidence type="ECO:0000256" key="1">
    <source>
        <dbReference type="ARBA" id="ARBA00004141"/>
    </source>
</evidence>
<proteinExistence type="predicted"/>
<feature type="domain" description="Zn(2)-C6 fungal-type" evidence="9">
    <location>
        <begin position="515"/>
        <end position="546"/>
    </location>
</feature>
<dbReference type="EMBL" id="SEOQ01000044">
    <property type="protein sequence ID" value="TFY71603.1"/>
    <property type="molecule type" value="Genomic_DNA"/>
</dbReference>
<dbReference type="InterPro" id="IPR036864">
    <property type="entry name" value="Zn2-C6_fun-type_DNA-bd_sf"/>
</dbReference>
<keyword evidence="6" id="KW-0539">Nucleus</keyword>
<dbReference type="CDD" id="cd00067">
    <property type="entry name" value="GAL4"/>
    <property type="match status" value="1"/>
</dbReference>
<evidence type="ECO:0000256" key="8">
    <source>
        <dbReference type="SAM" id="Phobius"/>
    </source>
</evidence>
<dbReference type="Pfam" id="PF00172">
    <property type="entry name" value="Zn_clus"/>
    <property type="match status" value="1"/>
</dbReference>
<evidence type="ECO:0000256" key="7">
    <source>
        <dbReference type="SAM" id="MobiDB-lite"/>
    </source>
</evidence>
<keyword evidence="5 8" id="KW-0472">Membrane</keyword>
<dbReference type="PROSITE" id="PS50048">
    <property type="entry name" value="ZN2_CY6_FUNGAL_2"/>
    <property type="match status" value="1"/>
</dbReference>
<evidence type="ECO:0000256" key="5">
    <source>
        <dbReference type="ARBA" id="ARBA00023136"/>
    </source>
</evidence>
<keyword evidence="2 8" id="KW-0812">Transmembrane</keyword>
<dbReference type="OrthoDB" id="18894at2759"/>
<dbReference type="GO" id="GO:0016020">
    <property type="term" value="C:membrane"/>
    <property type="evidence" value="ECO:0007669"/>
    <property type="project" value="UniProtKB-SubCell"/>
</dbReference>
<keyword evidence="4 8" id="KW-1133">Transmembrane helix</keyword>
<feature type="transmembrane region" description="Helical" evidence="8">
    <location>
        <begin position="46"/>
        <end position="66"/>
    </location>
</feature>
<dbReference type="GO" id="GO:0006351">
    <property type="term" value="P:DNA-templated transcription"/>
    <property type="evidence" value="ECO:0007669"/>
    <property type="project" value="InterPro"/>
</dbReference>
<dbReference type="SUPFAM" id="SSF57701">
    <property type="entry name" value="Zn2/Cys6 DNA-binding domain"/>
    <property type="match status" value="1"/>
</dbReference>
<feature type="transmembrane region" description="Helical" evidence="8">
    <location>
        <begin position="171"/>
        <end position="191"/>
    </location>
</feature>
<feature type="region of interest" description="Disordered" evidence="7">
    <location>
        <begin position="617"/>
        <end position="636"/>
    </location>
</feature>
<dbReference type="PANTHER" id="PTHR11132">
    <property type="entry name" value="SOLUTE CARRIER FAMILY 35"/>
    <property type="match status" value="1"/>
</dbReference>
<feature type="transmembrane region" description="Helical" evidence="8">
    <location>
        <begin position="235"/>
        <end position="254"/>
    </location>
</feature>
<feature type="transmembrane region" description="Helical" evidence="8">
    <location>
        <begin position="78"/>
        <end position="99"/>
    </location>
</feature>
<dbReference type="InterPro" id="IPR004853">
    <property type="entry name" value="Sugar_P_trans_dom"/>
</dbReference>
<dbReference type="InterPro" id="IPR001138">
    <property type="entry name" value="Zn2Cys6_DnaBD"/>
</dbReference>
<organism evidence="10 11">
    <name type="scientific">Dentipellis fragilis</name>
    <dbReference type="NCBI Taxonomy" id="205917"/>
    <lineage>
        <taxon>Eukaryota</taxon>
        <taxon>Fungi</taxon>
        <taxon>Dikarya</taxon>
        <taxon>Basidiomycota</taxon>
        <taxon>Agaricomycotina</taxon>
        <taxon>Agaricomycetes</taxon>
        <taxon>Russulales</taxon>
        <taxon>Hericiaceae</taxon>
        <taxon>Dentipellis</taxon>
    </lineage>
</organism>
<dbReference type="Pfam" id="PF03151">
    <property type="entry name" value="TPT"/>
    <property type="match status" value="1"/>
</dbReference>
<evidence type="ECO:0000256" key="2">
    <source>
        <dbReference type="ARBA" id="ARBA00022692"/>
    </source>
</evidence>
<dbReference type="InterPro" id="IPR050186">
    <property type="entry name" value="TPT_transporter"/>
</dbReference>
<dbReference type="PROSITE" id="PS00463">
    <property type="entry name" value="ZN2_CY6_FUNGAL_1"/>
    <property type="match status" value="1"/>
</dbReference>
<gene>
    <name evidence="10" type="ORF">EVG20_g1387</name>
</gene>
<name>A0A4Y9ZCN8_9AGAM</name>
<feature type="transmembrane region" description="Helical" evidence="8">
    <location>
        <begin position="196"/>
        <end position="215"/>
    </location>
</feature>
<dbReference type="InterPro" id="IPR007219">
    <property type="entry name" value="XnlR_reg_dom"/>
</dbReference>
<keyword evidence="11" id="KW-1185">Reference proteome</keyword>
<dbReference type="GO" id="GO:0000981">
    <property type="term" value="F:DNA-binding transcription factor activity, RNA polymerase II-specific"/>
    <property type="evidence" value="ECO:0007669"/>
    <property type="project" value="InterPro"/>
</dbReference>
<dbReference type="GO" id="GO:0003677">
    <property type="term" value="F:DNA binding"/>
    <property type="evidence" value="ECO:0007669"/>
    <property type="project" value="InterPro"/>
</dbReference>
<evidence type="ECO:0000259" key="9">
    <source>
        <dbReference type="PROSITE" id="PS50048"/>
    </source>
</evidence>